<dbReference type="WBParaSite" id="GPUH_0000698701-mRNA-1">
    <property type="protein sequence ID" value="GPUH_0000698701-mRNA-1"/>
    <property type="gene ID" value="GPUH_0000698701"/>
</dbReference>
<dbReference type="AlphaFoldDB" id="A0A183DE37"/>
<keyword evidence="3" id="KW-0732">Signal</keyword>
<accession>A0A183DE37</accession>
<keyword evidence="1" id="KW-0433">Leucine-rich repeat</keyword>
<feature type="signal peptide" evidence="3">
    <location>
        <begin position="1"/>
        <end position="20"/>
    </location>
</feature>
<dbReference type="PANTHER" id="PTHR45712">
    <property type="entry name" value="AGAP008170-PA"/>
    <property type="match status" value="1"/>
</dbReference>
<evidence type="ECO:0000313" key="5">
    <source>
        <dbReference type="Proteomes" id="UP000271098"/>
    </source>
</evidence>
<evidence type="ECO:0000256" key="3">
    <source>
        <dbReference type="SAM" id="SignalP"/>
    </source>
</evidence>
<dbReference type="Pfam" id="PF13855">
    <property type="entry name" value="LRR_8"/>
    <property type="match status" value="1"/>
</dbReference>
<dbReference type="SMART" id="SM00369">
    <property type="entry name" value="LRR_TYP"/>
    <property type="match status" value="5"/>
</dbReference>
<feature type="chain" id="PRO_5043138723" evidence="3">
    <location>
        <begin position="21"/>
        <end position="286"/>
    </location>
</feature>
<dbReference type="PANTHER" id="PTHR45712:SF22">
    <property type="entry name" value="INSULIN-LIKE GROWTH FACTOR-BINDING PROTEIN COMPLEX ACID LABILE SUBUNIT"/>
    <property type="match status" value="1"/>
</dbReference>
<keyword evidence="5" id="KW-1185">Reference proteome</keyword>
<dbReference type="EMBL" id="UYRT01017297">
    <property type="protein sequence ID" value="VDK56783.1"/>
    <property type="molecule type" value="Genomic_DNA"/>
</dbReference>
<dbReference type="Proteomes" id="UP000271098">
    <property type="component" value="Unassembled WGS sequence"/>
</dbReference>
<dbReference type="InterPro" id="IPR003591">
    <property type="entry name" value="Leu-rich_rpt_typical-subtyp"/>
</dbReference>
<dbReference type="OrthoDB" id="676979at2759"/>
<proteinExistence type="predicted"/>
<evidence type="ECO:0000313" key="6">
    <source>
        <dbReference type="WBParaSite" id="GPUH_0000698701-mRNA-1"/>
    </source>
</evidence>
<dbReference type="PROSITE" id="PS51450">
    <property type="entry name" value="LRR"/>
    <property type="match status" value="1"/>
</dbReference>
<dbReference type="InterPro" id="IPR001611">
    <property type="entry name" value="Leu-rich_rpt"/>
</dbReference>
<dbReference type="Gene3D" id="3.80.10.10">
    <property type="entry name" value="Ribonuclease Inhibitor"/>
    <property type="match status" value="1"/>
</dbReference>
<name>A0A183DE37_9BILA</name>
<reference evidence="6" key="1">
    <citation type="submission" date="2016-06" db="UniProtKB">
        <authorList>
            <consortium name="WormBaseParasite"/>
        </authorList>
    </citation>
    <scope>IDENTIFICATION</scope>
</reference>
<dbReference type="InterPro" id="IPR032675">
    <property type="entry name" value="LRR_dom_sf"/>
</dbReference>
<evidence type="ECO:0000256" key="1">
    <source>
        <dbReference type="ARBA" id="ARBA00022614"/>
    </source>
</evidence>
<dbReference type="InterPro" id="IPR050333">
    <property type="entry name" value="SLRP"/>
</dbReference>
<organism evidence="6">
    <name type="scientific">Gongylonema pulchrum</name>
    <dbReference type="NCBI Taxonomy" id="637853"/>
    <lineage>
        <taxon>Eukaryota</taxon>
        <taxon>Metazoa</taxon>
        <taxon>Ecdysozoa</taxon>
        <taxon>Nematoda</taxon>
        <taxon>Chromadorea</taxon>
        <taxon>Rhabditida</taxon>
        <taxon>Spirurina</taxon>
        <taxon>Spiruromorpha</taxon>
        <taxon>Spiruroidea</taxon>
        <taxon>Gongylonematidae</taxon>
        <taxon>Gongylonema</taxon>
    </lineage>
</organism>
<gene>
    <name evidence="4" type="ORF">GPUH_LOCUS6978</name>
</gene>
<reference evidence="4 5" key="2">
    <citation type="submission" date="2018-11" db="EMBL/GenBank/DDBJ databases">
        <authorList>
            <consortium name="Pathogen Informatics"/>
        </authorList>
    </citation>
    <scope>NUCLEOTIDE SEQUENCE [LARGE SCALE GENOMIC DNA]</scope>
</reference>
<evidence type="ECO:0000256" key="2">
    <source>
        <dbReference type="ARBA" id="ARBA00022737"/>
    </source>
</evidence>
<dbReference type="SUPFAM" id="SSF52058">
    <property type="entry name" value="L domain-like"/>
    <property type="match status" value="1"/>
</dbReference>
<sequence length="286" mass="32769">MAPEIIFLALLSILAGAADSATWNFTRCVKSCQCYSENNVNILDCFNSSLELFPEPESIPSDVHLINLSHNSIRFIPDSYMFWHPECVVLDISYNKLGNLPNFEGLYRLKQLNLANNSLPYLPKNGFAPLIYLEELHLEANQIAFISQCAFQNLYSLRKLDLSWNKLQNLPYLIDLQNLQEFYADGNLIENPEWKFLDLPSLRSLSMAWNNLYQLEPLALQNVLKLESLNLAHNHFSILPRNFLQPVAATLKKIDLSFLPIDSISSGDFLNLHALQEIDLSSKFFR</sequence>
<evidence type="ECO:0000313" key="4">
    <source>
        <dbReference type="EMBL" id="VDK56783.1"/>
    </source>
</evidence>
<protein>
    <submittedName>
        <fullName evidence="6">LRRNT domain-containing protein</fullName>
    </submittedName>
</protein>
<dbReference type="Pfam" id="PF00560">
    <property type="entry name" value="LRR_1"/>
    <property type="match status" value="1"/>
</dbReference>
<keyword evidence="2" id="KW-0677">Repeat</keyword>